<organism evidence="2 3">
    <name type="scientific">Adhaeribacter rhizoryzae</name>
    <dbReference type="NCBI Taxonomy" id="2607907"/>
    <lineage>
        <taxon>Bacteria</taxon>
        <taxon>Pseudomonadati</taxon>
        <taxon>Bacteroidota</taxon>
        <taxon>Cytophagia</taxon>
        <taxon>Cytophagales</taxon>
        <taxon>Hymenobacteraceae</taxon>
        <taxon>Adhaeribacter</taxon>
    </lineage>
</organism>
<comment type="caution">
    <text evidence="2">The sequence shown here is derived from an EMBL/GenBank/DDBJ whole genome shotgun (WGS) entry which is preliminary data.</text>
</comment>
<evidence type="ECO:0000313" key="2">
    <source>
        <dbReference type="EMBL" id="KAA5539797.1"/>
    </source>
</evidence>
<evidence type="ECO:0000256" key="1">
    <source>
        <dbReference type="SAM" id="Phobius"/>
    </source>
</evidence>
<keyword evidence="3" id="KW-1185">Reference proteome</keyword>
<dbReference type="AlphaFoldDB" id="A0A5M6CX32"/>
<dbReference type="RefSeq" id="WP_150092726.1">
    <property type="nucleotide sequence ID" value="NZ_VWSF01000030.1"/>
</dbReference>
<accession>A0A5M6CX32</accession>
<gene>
    <name evidence="2" type="ORF">F0145_23715</name>
</gene>
<reference evidence="2 3" key="1">
    <citation type="submission" date="2019-09" db="EMBL/GenBank/DDBJ databases">
        <title>Genome sequence and assembly of Adhaeribacter sp.</title>
        <authorList>
            <person name="Chhetri G."/>
        </authorList>
    </citation>
    <scope>NUCLEOTIDE SEQUENCE [LARGE SCALE GENOMIC DNA]</scope>
    <source>
        <strain evidence="2 3">DK36</strain>
    </source>
</reference>
<feature type="transmembrane region" description="Helical" evidence="1">
    <location>
        <begin position="12"/>
        <end position="30"/>
    </location>
</feature>
<keyword evidence="1" id="KW-0472">Membrane</keyword>
<keyword evidence="1" id="KW-0812">Transmembrane</keyword>
<protein>
    <submittedName>
        <fullName evidence="2">Uncharacterized protein</fullName>
    </submittedName>
</protein>
<dbReference type="EMBL" id="VWSF01000030">
    <property type="protein sequence ID" value="KAA5539797.1"/>
    <property type="molecule type" value="Genomic_DNA"/>
</dbReference>
<evidence type="ECO:0000313" key="3">
    <source>
        <dbReference type="Proteomes" id="UP000323426"/>
    </source>
</evidence>
<proteinExistence type="predicted"/>
<dbReference type="Proteomes" id="UP000323426">
    <property type="component" value="Unassembled WGS sequence"/>
</dbReference>
<keyword evidence="1" id="KW-1133">Transmembrane helix</keyword>
<name>A0A5M6CX32_9BACT</name>
<sequence>MKQFKENPWTTGAALFILLVIGIDVIWRGIHTEHSIFAALAVGLLKSISNKKQEKQETE</sequence>